<dbReference type="InterPro" id="IPR000838">
    <property type="entry name" value="RNA_pol_sigma70_ECF_CS"/>
</dbReference>
<evidence type="ECO:0000256" key="2">
    <source>
        <dbReference type="ARBA" id="ARBA00023015"/>
    </source>
</evidence>
<dbReference type="GO" id="GO:0006352">
    <property type="term" value="P:DNA-templated transcription initiation"/>
    <property type="evidence" value="ECO:0007669"/>
    <property type="project" value="InterPro"/>
</dbReference>
<dbReference type="InterPro" id="IPR013325">
    <property type="entry name" value="RNA_pol_sigma_r2"/>
</dbReference>
<dbReference type="PANTHER" id="PTHR43133">
    <property type="entry name" value="RNA POLYMERASE ECF-TYPE SIGMA FACTO"/>
    <property type="match status" value="1"/>
</dbReference>
<dbReference type="Pfam" id="PF08281">
    <property type="entry name" value="Sigma70_r4_2"/>
    <property type="match status" value="1"/>
</dbReference>
<dbReference type="SUPFAM" id="SSF88659">
    <property type="entry name" value="Sigma3 and sigma4 domains of RNA polymerase sigma factors"/>
    <property type="match status" value="1"/>
</dbReference>
<evidence type="ECO:0000256" key="4">
    <source>
        <dbReference type="ARBA" id="ARBA00023125"/>
    </source>
</evidence>
<feature type="domain" description="RNA polymerase sigma-70 region 2" evidence="7">
    <location>
        <begin position="81"/>
        <end position="142"/>
    </location>
</feature>
<dbReference type="Proteomes" id="UP001055247">
    <property type="component" value="Unassembled WGS sequence"/>
</dbReference>
<dbReference type="InterPro" id="IPR007627">
    <property type="entry name" value="RNA_pol_sigma70_r2"/>
</dbReference>
<evidence type="ECO:0000256" key="1">
    <source>
        <dbReference type="ARBA" id="ARBA00010641"/>
    </source>
</evidence>
<comment type="similarity">
    <text evidence="1 6">Belongs to the sigma-70 factor family. ECF subfamily.</text>
</comment>
<dbReference type="PROSITE" id="PS01063">
    <property type="entry name" value="SIGMA70_ECF"/>
    <property type="match status" value="1"/>
</dbReference>
<organism evidence="9 10">
    <name type="scientific">Methylobacterium hispanicum</name>
    <dbReference type="NCBI Taxonomy" id="270350"/>
    <lineage>
        <taxon>Bacteria</taxon>
        <taxon>Pseudomonadati</taxon>
        <taxon>Pseudomonadota</taxon>
        <taxon>Alphaproteobacteria</taxon>
        <taxon>Hyphomicrobiales</taxon>
        <taxon>Methylobacteriaceae</taxon>
        <taxon>Methylobacterium</taxon>
    </lineage>
</organism>
<evidence type="ECO:0000256" key="6">
    <source>
        <dbReference type="RuleBase" id="RU000716"/>
    </source>
</evidence>
<sequence length="262" mass="27774">MLIASGLGQAPLGDRRVAPAAPAPGTWLDHLGCELRALYGALPEARPSEHLMALIAQIDGLIPDRTEAAADFQNGLLAVIPGLRAFALSLVTDPARAEDLVQETVLKAWTKQEQFVAGTNLKAWLCTILRNQFYSECRKHKREVEDADGALAARLATPAVQEHGMDLQKVWEVMATLPASQREALLLVGAQGMTYEAAAAVMGCQTGTMKSRVSRARATLAEALSGPGKPMPGARHDGRGCGGARLGGWRAQGRPVAAASPR</sequence>
<proteinExistence type="inferred from homology"/>
<evidence type="ECO:0000259" key="7">
    <source>
        <dbReference type="Pfam" id="PF04542"/>
    </source>
</evidence>
<dbReference type="InterPro" id="IPR013249">
    <property type="entry name" value="RNA_pol_sigma70_r4_t2"/>
</dbReference>
<dbReference type="InterPro" id="IPR013324">
    <property type="entry name" value="RNA_pol_sigma_r3/r4-like"/>
</dbReference>
<dbReference type="Pfam" id="PF04542">
    <property type="entry name" value="Sigma70_r2"/>
    <property type="match status" value="1"/>
</dbReference>
<evidence type="ECO:0000259" key="8">
    <source>
        <dbReference type="Pfam" id="PF08281"/>
    </source>
</evidence>
<keyword evidence="10" id="KW-1185">Reference proteome</keyword>
<keyword evidence="4 6" id="KW-0238">DNA-binding</keyword>
<dbReference type="SUPFAM" id="SSF88946">
    <property type="entry name" value="Sigma2 domain of RNA polymerase sigma factors"/>
    <property type="match status" value="1"/>
</dbReference>
<accession>A0AAV4ZRB3</accession>
<keyword evidence="5 6" id="KW-0804">Transcription</keyword>
<reference evidence="9" key="1">
    <citation type="journal article" date="2016" name="Front. Microbiol.">
        <title>Genome Sequence of the Piezophilic, Mesophilic Sulfate-Reducing Bacterium Desulfovibrio indicus J2T.</title>
        <authorList>
            <person name="Cao J."/>
            <person name="Maignien L."/>
            <person name="Shao Z."/>
            <person name="Alain K."/>
            <person name="Jebbar M."/>
        </authorList>
    </citation>
    <scope>NUCLEOTIDE SEQUENCE</scope>
    <source>
        <strain evidence="9">DSM 16372</strain>
    </source>
</reference>
<dbReference type="AlphaFoldDB" id="A0AAV4ZRB3"/>
<dbReference type="GO" id="GO:0003677">
    <property type="term" value="F:DNA binding"/>
    <property type="evidence" value="ECO:0007669"/>
    <property type="project" value="UniProtKB-KW"/>
</dbReference>
<dbReference type="EMBL" id="BPQO01000024">
    <property type="protein sequence ID" value="GJD91116.1"/>
    <property type="molecule type" value="Genomic_DNA"/>
</dbReference>
<evidence type="ECO:0000256" key="5">
    <source>
        <dbReference type="ARBA" id="ARBA00023163"/>
    </source>
</evidence>
<gene>
    <name evidence="9" type="ORF">BHAOGJBA_4663</name>
</gene>
<dbReference type="InterPro" id="IPR036388">
    <property type="entry name" value="WH-like_DNA-bd_sf"/>
</dbReference>
<feature type="domain" description="RNA polymerase sigma factor 70 region 4 type 2" evidence="8">
    <location>
        <begin position="168"/>
        <end position="220"/>
    </location>
</feature>
<reference evidence="9" key="2">
    <citation type="submission" date="2021-08" db="EMBL/GenBank/DDBJ databases">
        <authorList>
            <person name="Tani A."/>
            <person name="Ola A."/>
            <person name="Ogura Y."/>
            <person name="Katsura K."/>
            <person name="Hayashi T."/>
        </authorList>
    </citation>
    <scope>NUCLEOTIDE SEQUENCE</scope>
    <source>
        <strain evidence="9">DSM 16372</strain>
    </source>
</reference>
<dbReference type="RefSeq" id="WP_082772925.1">
    <property type="nucleotide sequence ID" value="NZ_BPQO01000024.1"/>
</dbReference>
<dbReference type="Gene3D" id="1.10.1740.10">
    <property type="match status" value="1"/>
</dbReference>
<protein>
    <recommendedName>
        <fullName evidence="6">RNA polymerase sigma factor</fullName>
    </recommendedName>
</protein>
<dbReference type="PANTHER" id="PTHR43133:SF25">
    <property type="entry name" value="RNA POLYMERASE SIGMA FACTOR RFAY-RELATED"/>
    <property type="match status" value="1"/>
</dbReference>
<dbReference type="InterPro" id="IPR014284">
    <property type="entry name" value="RNA_pol_sigma-70_dom"/>
</dbReference>
<dbReference type="CDD" id="cd06171">
    <property type="entry name" value="Sigma70_r4"/>
    <property type="match status" value="1"/>
</dbReference>
<evidence type="ECO:0000313" key="9">
    <source>
        <dbReference type="EMBL" id="GJD91116.1"/>
    </source>
</evidence>
<dbReference type="InterPro" id="IPR039425">
    <property type="entry name" value="RNA_pol_sigma-70-like"/>
</dbReference>
<dbReference type="GO" id="GO:0016987">
    <property type="term" value="F:sigma factor activity"/>
    <property type="evidence" value="ECO:0007669"/>
    <property type="project" value="UniProtKB-KW"/>
</dbReference>
<evidence type="ECO:0000313" key="10">
    <source>
        <dbReference type="Proteomes" id="UP001055247"/>
    </source>
</evidence>
<dbReference type="Gene3D" id="1.10.10.10">
    <property type="entry name" value="Winged helix-like DNA-binding domain superfamily/Winged helix DNA-binding domain"/>
    <property type="match status" value="1"/>
</dbReference>
<keyword evidence="2 6" id="KW-0805">Transcription regulation</keyword>
<keyword evidence="3 6" id="KW-0731">Sigma factor</keyword>
<dbReference type="NCBIfam" id="TIGR02937">
    <property type="entry name" value="sigma70-ECF"/>
    <property type="match status" value="1"/>
</dbReference>
<evidence type="ECO:0000256" key="3">
    <source>
        <dbReference type="ARBA" id="ARBA00023082"/>
    </source>
</evidence>
<comment type="caution">
    <text evidence="9">The sequence shown here is derived from an EMBL/GenBank/DDBJ whole genome shotgun (WGS) entry which is preliminary data.</text>
</comment>
<name>A0AAV4ZRB3_9HYPH</name>